<accession>A0A1J1H4F9</accession>
<evidence type="ECO:0000259" key="1">
    <source>
        <dbReference type="PROSITE" id="PS50802"/>
    </source>
</evidence>
<gene>
    <name evidence="2" type="ORF">PRELSG_0720700</name>
</gene>
<dbReference type="GO" id="GO:0004843">
    <property type="term" value="F:cysteine-type deubiquitinase activity"/>
    <property type="evidence" value="ECO:0007669"/>
    <property type="project" value="TreeGrafter"/>
</dbReference>
<dbReference type="CDD" id="cd22751">
    <property type="entry name" value="OTU_plant_OTU9-like"/>
    <property type="match status" value="1"/>
</dbReference>
<proteinExistence type="predicted"/>
<dbReference type="Gene3D" id="3.90.70.80">
    <property type="match status" value="1"/>
</dbReference>
<dbReference type="InterPro" id="IPR050704">
    <property type="entry name" value="Peptidase_C85-like"/>
</dbReference>
<dbReference type="PANTHER" id="PTHR12419">
    <property type="entry name" value="OTU DOMAIN CONTAINING PROTEIN"/>
    <property type="match status" value="1"/>
</dbReference>
<dbReference type="AlphaFoldDB" id="A0A1J1H4F9"/>
<dbReference type="Pfam" id="PF02338">
    <property type="entry name" value="OTU"/>
    <property type="match status" value="1"/>
</dbReference>
<dbReference type="Proteomes" id="UP000220158">
    <property type="component" value="Chromosome 7"/>
</dbReference>
<dbReference type="EMBL" id="LN835302">
    <property type="protein sequence ID" value="CRG99442.1"/>
    <property type="molecule type" value="Genomic_DNA"/>
</dbReference>
<reference evidence="2 3" key="1">
    <citation type="submission" date="2015-04" db="EMBL/GenBank/DDBJ databases">
        <authorList>
            <consortium name="Pathogen Informatics"/>
        </authorList>
    </citation>
    <scope>NUCLEOTIDE SEQUENCE [LARGE SCALE GENOMIC DNA]</scope>
    <source>
        <strain evidence="2 3">SGS1</strain>
    </source>
</reference>
<organism evidence="2 3">
    <name type="scientific">Plasmodium relictum</name>
    <dbReference type="NCBI Taxonomy" id="85471"/>
    <lineage>
        <taxon>Eukaryota</taxon>
        <taxon>Sar</taxon>
        <taxon>Alveolata</taxon>
        <taxon>Apicomplexa</taxon>
        <taxon>Aconoidasida</taxon>
        <taxon>Haemosporida</taxon>
        <taxon>Plasmodiidae</taxon>
        <taxon>Plasmodium</taxon>
        <taxon>Plasmodium (Haemamoeba)</taxon>
    </lineage>
</organism>
<dbReference type="RefSeq" id="XP_028532448.1">
    <property type="nucleotide sequence ID" value="XM_028675906.1"/>
</dbReference>
<dbReference type="SUPFAM" id="SSF54001">
    <property type="entry name" value="Cysteine proteinases"/>
    <property type="match status" value="1"/>
</dbReference>
<keyword evidence="2" id="KW-0645">Protease</keyword>
<dbReference type="InterPro" id="IPR038765">
    <property type="entry name" value="Papain-like_cys_pep_sf"/>
</dbReference>
<dbReference type="OrthoDB" id="415023at2759"/>
<dbReference type="OMA" id="HYDSFRL"/>
<evidence type="ECO:0000313" key="3">
    <source>
        <dbReference type="Proteomes" id="UP000220158"/>
    </source>
</evidence>
<sequence>MNICFNIKLLDLKYEYMKKRLKVIPNCENDEKIASKLNKNLNMKSLMYVLKVVIIIKQRRLKRCTSLDRHISFLKRNSINKEYINGRKILENRLLTIGCEIIQVPGDGNCLFRSISFNLFEKQKYHMYVRRRCAEHMLNFKDEYSIYFEDNNFYEYIKNMSKNGYWGDELCIKAAADAFDCIVYIITSTSENWYLKYESKYKNNNLKKYVFLAYSSPVHYDYFKLIKK</sequence>
<name>A0A1J1H4F9_PLARL</name>
<keyword evidence="3" id="KW-1185">Reference proteome</keyword>
<dbReference type="InterPro" id="IPR003323">
    <property type="entry name" value="OTU_dom"/>
</dbReference>
<evidence type="ECO:0000313" key="2">
    <source>
        <dbReference type="EMBL" id="CRG99442.1"/>
    </source>
</evidence>
<protein>
    <submittedName>
        <fullName evidence="2">OTU-like cysteine protease, putative</fullName>
    </submittedName>
</protein>
<dbReference type="GO" id="GO:0006508">
    <property type="term" value="P:proteolysis"/>
    <property type="evidence" value="ECO:0007669"/>
    <property type="project" value="UniProtKB-KW"/>
</dbReference>
<dbReference type="GO" id="GO:0016579">
    <property type="term" value="P:protein deubiquitination"/>
    <property type="evidence" value="ECO:0007669"/>
    <property type="project" value="TreeGrafter"/>
</dbReference>
<dbReference type="VEuPathDB" id="PlasmoDB:PRELSG_0720700"/>
<feature type="domain" description="OTU" evidence="1">
    <location>
        <begin position="99"/>
        <end position="226"/>
    </location>
</feature>
<keyword evidence="2" id="KW-0378">Hydrolase</keyword>
<dbReference type="PANTHER" id="PTHR12419:SF111">
    <property type="entry name" value="OVARIAN TUMOR DOMAIN-CONTAINING DEUBIQUITINATING ENZYME 9"/>
    <property type="match status" value="1"/>
</dbReference>
<dbReference type="KEGG" id="prel:PRELSG_0720700"/>
<dbReference type="PROSITE" id="PS50802">
    <property type="entry name" value="OTU"/>
    <property type="match status" value="1"/>
</dbReference>
<dbReference type="GeneID" id="39735544"/>